<organism evidence="2 3">
    <name type="scientific">Chitinophaga niabensis</name>
    <dbReference type="NCBI Taxonomy" id="536979"/>
    <lineage>
        <taxon>Bacteria</taxon>
        <taxon>Pseudomonadati</taxon>
        <taxon>Bacteroidota</taxon>
        <taxon>Chitinophagia</taxon>
        <taxon>Chitinophagales</taxon>
        <taxon>Chitinophagaceae</taxon>
        <taxon>Chitinophaga</taxon>
    </lineage>
</organism>
<evidence type="ECO:0000256" key="1">
    <source>
        <dbReference type="RuleBase" id="RU366034"/>
    </source>
</evidence>
<dbReference type="Gene3D" id="1.10.600.10">
    <property type="entry name" value="Farnesyl Diphosphate Synthase"/>
    <property type="match status" value="1"/>
</dbReference>
<dbReference type="GO" id="GO:0046872">
    <property type="term" value="F:metal ion binding"/>
    <property type="evidence" value="ECO:0007669"/>
    <property type="project" value="UniProtKB-KW"/>
</dbReference>
<dbReference type="InterPro" id="IPR008949">
    <property type="entry name" value="Isoprenoid_synthase_dom_sf"/>
</dbReference>
<dbReference type="EMBL" id="FSRA01000002">
    <property type="protein sequence ID" value="SIO50791.1"/>
    <property type="molecule type" value="Genomic_DNA"/>
</dbReference>
<keyword evidence="1" id="KW-0479">Metal-binding</keyword>
<protein>
    <recommendedName>
        <fullName evidence="1">Terpene synthase</fullName>
        <ecNumber evidence="1">4.2.3.-</ecNumber>
    </recommendedName>
</protein>
<evidence type="ECO:0000313" key="3">
    <source>
        <dbReference type="Proteomes" id="UP000185003"/>
    </source>
</evidence>
<keyword evidence="1" id="KW-0460">Magnesium</keyword>
<evidence type="ECO:0000313" key="2">
    <source>
        <dbReference type="EMBL" id="SIO50791.1"/>
    </source>
</evidence>
<dbReference type="PANTHER" id="PTHR35201">
    <property type="entry name" value="TERPENE SYNTHASE"/>
    <property type="match status" value="1"/>
</dbReference>
<dbReference type="GO" id="GO:0010333">
    <property type="term" value="F:terpene synthase activity"/>
    <property type="evidence" value="ECO:0007669"/>
    <property type="project" value="InterPro"/>
</dbReference>
<dbReference type="RefSeq" id="WP_074242229.1">
    <property type="nucleotide sequence ID" value="NZ_FSRA01000002.1"/>
</dbReference>
<sequence>MFNHHVKTTTRDTLARVQNEYAQLLKTTTFSLQDLFNYGDFRLDTYCKKFNPHPQSAELTQQARQFGEHYGIWMENAKHYISCVLYVFPTATFERMAAMVKNNAIDYYLNDTMGREIFRNLTSRQQLNAKHLIYRMACIDETLETVDNAHPLELANAEILKDIQQTSPPEWFSQFLKLYSYHIAVTHKDCNVEGLGFIPTVDKYIEMRNHTSGMPHIVMLVEYSTGVFLDWQWLAKIKVVQRMKRLHKAAALIGCLMNDLFSFEKEVIDNDSDSNLLMSFALNNPDMSLQDIIYSSAAIVRDLLMEFMDVAAQIEKKCEQLSASDPVRVSKLRIHLSDLDRSVQASWMWQVYTKRFKRMDSIWEETQLQTAEKVS</sequence>
<keyword evidence="3" id="KW-1185">Reference proteome</keyword>
<name>A0A1N6K2P8_9BACT</name>
<dbReference type="Pfam" id="PF19086">
    <property type="entry name" value="Terpene_syn_C_2"/>
    <property type="match status" value="1"/>
</dbReference>
<dbReference type="STRING" id="536979.SAMN04488055_4954"/>
<dbReference type="InterPro" id="IPR034686">
    <property type="entry name" value="Terpene_cyclase-like_2"/>
</dbReference>
<dbReference type="SUPFAM" id="SSF48576">
    <property type="entry name" value="Terpenoid synthases"/>
    <property type="match status" value="1"/>
</dbReference>
<dbReference type="Proteomes" id="UP000185003">
    <property type="component" value="Unassembled WGS sequence"/>
</dbReference>
<dbReference type="EC" id="4.2.3.-" evidence="1"/>
<proteinExistence type="inferred from homology"/>
<comment type="cofactor">
    <cofactor evidence="1">
        <name>Mg(2+)</name>
        <dbReference type="ChEBI" id="CHEBI:18420"/>
    </cofactor>
</comment>
<keyword evidence="1" id="KW-0456">Lyase</keyword>
<dbReference type="AlphaFoldDB" id="A0A1N6K2P8"/>
<accession>A0A1N6K2P8</accession>
<dbReference type="PANTHER" id="PTHR35201:SF4">
    <property type="entry name" value="BETA-PINACENE SYNTHASE-RELATED"/>
    <property type="match status" value="1"/>
</dbReference>
<gene>
    <name evidence="2" type="ORF">SAMN04488055_4954</name>
</gene>
<reference evidence="2 3" key="1">
    <citation type="submission" date="2016-11" db="EMBL/GenBank/DDBJ databases">
        <authorList>
            <person name="Jaros S."/>
            <person name="Januszkiewicz K."/>
            <person name="Wedrychowicz H."/>
        </authorList>
    </citation>
    <scope>NUCLEOTIDE SEQUENCE [LARGE SCALE GENOMIC DNA]</scope>
    <source>
        <strain evidence="2 3">DSM 24787</strain>
    </source>
</reference>
<comment type="similarity">
    <text evidence="1">Belongs to the terpene synthase family.</text>
</comment>
<dbReference type="OrthoDB" id="2989600at2"/>